<protein>
    <submittedName>
        <fullName evidence="1">A nuclease family of the HNH/ENDO VII superfamily with conserved AHH</fullName>
    </submittedName>
</protein>
<accession>A0ABY0QZV5</accession>
<dbReference type="Pfam" id="PF14412">
    <property type="entry name" value="AHH"/>
    <property type="match status" value="1"/>
</dbReference>
<evidence type="ECO:0000313" key="2">
    <source>
        <dbReference type="Proteomes" id="UP000199242"/>
    </source>
</evidence>
<dbReference type="RefSeq" id="WP_089745053.1">
    <property type="nucleotide sequence ID" value="NZ_FNHD01000016.1"/>
</dbReference>
<sequence>MASGEEKHIDDQLAQGKKIGEKLEVDGIQARFIGDDIEIVSPLGKDIAGSGFTGSRNVRDMAAQSLSKNKKIFERIEKIDADEFLDLDTKVKKIKSQLISPSANALYKLKSSIKKEIKDRNKKRLLPEEAMPSDYQAHHIVPKEMEIYFGKAFDELGINLDDAFNGTMLPPVHKFDEVVENAKNTLKDSEIPANFWNRAKHQSHPQYNDMIKEDLSRVFKGFENLSKSEKELVKARFYKVIKERKTWLETLTAENTLIILK</sequence>
<gene>
    <name evidence="1" type="ORF">SAMN05216273_11635</name>
</gene>
<evidence type="ECO:0000313" key="1">
    <source>
        <dbReference type="EMBL" id="SDM18633.1"/>
    </source>
</evidence>
<dbReference type="InterPro" id="IPR032871">
    <property type="entry name" value="AHH_dom_containing"/>
</dbReference>
<name>A0ABY0QZV5_9FLAO</name>
<keyword evidence="2" id="KW-1185">Reference proteome</keyword>
<dbReference type="Proteomes" id="UP000199242">
    <property type="component" value="Unassembled WGS sequence"/>
</dbReference>
<organism evidence="1 2">
    <name type="scientific">Chryseobacterium taihuense</name>
    <dbReference type="NCBI Taxonomy" id="1141221"/>
    <lineage>
        <taxon>Bacteria</taxon>
        <taxon>Pseudomonadati</taxon>
        <taxon>Bacteroidota</taxon>
        <taxon>Flavobacteriia</taxon>
        <taxon>Flavobacteriales</taxon>
        <taxon>Weeksellaceae</taxon>
        <taxon>Chryseobacterium group</taxon>
        <taxon>Chryseobacterium</taxon>
    </lineage>
</organism>
<comment type="caution">
    <text evidence="1">The sequence shown here is derived from an EMBL/GenBank/DDBJ whole genome shotgun (WGS) entry which is preliminary data.</text>
</comment>
<dbReference type="EMBL" id="FNHD01000016">
    <property type="protein sequence ID" value="SDM18633.1"/>
    <property type="molecule type" value="Genomic_DNA"/>
</dbReference>
<proteinExistence type="predicted"/>
<reference evidence="1 2" key="1">
    <citation type="submission" date="2016-10" db="EMBL/GenBank/DDBJ databases">
        <authorList>
            <person name="Varghese N."/>
            <person name="Submissions S."/>
        </authorList>
    </citation>
    <scope>NUCLEOTIDE SEQUENCE [LARGE SCALE GENOMIC DNA]</scope>
    <source>
        <strain evidence="1 2">CGMCC 1.10941</strain>
    </source>
</reference>